<dbReference type="Proteomes" id="UP000834106">
    <property type="component" value="Chromosome 3"/>
</dbReference>
<evidence type="ECO:0000313" key="2">
    <source>
        <dbReference type="Proteomes" id="UP000834106"/>
    </source>
</evidence>
<reference evidence="1" key="1">
    <citation type="submission" date="2023-05" db="EMBL/GenBank/DDBJ databases">
        <authorList>
            <person name="Huff M."/>
        </authorList>
    </citation>
    <scope>NUCLEOTIDE SEQUENCE</scope>
</reference>
<evidence type="ECO:0000313" key="1">
    <source>
        <dbReference type="EMBL" id="CAI9758364.1"/>
    </source>
</evidence>
<gene>
    <name evidence="1" type="ORF">FPE_LOCUS5794</name>
</gene>
<proteinExistence type="predicted"/>
<dbReference type="AlphaFoldDB" id="A0AAD2DLH3"/>
<name>A0AAD2DLH3_9LAMI</name>
<accession>A0AAD2DLH3</accession>
<protein>
    <submittedName>
        <fullName evidence="1">Uncharacterized protein</fullName>
    </submittedName>
</protein>
<organism evidence="1 2">
    <name type="scientific">Fraxinus pennsylvanica</name>
    <dbReference type="NCBI Taxonomy" id="56036"/>
    <lineage>
        <taxon>Eukaryota</taxon>
        <taxon>Viridiplantae</taxon>
        <taxon>Streptophyta</taxon>
        <taxon>Embryophyta</taxon>
        <taxon>Tracheophyta</taxon>
        <taxon>Spermatophyta</taxon>
        <taxon>Magnoliopsida</taxon>
        <taxon>eudicotyledons</taxon>
        <taxon>Gunneridae</taxon>
        <taxon>Pentapetalae</taxon>
        <taxon>asterids</taxon>
        <taxon>lamiids</taxon>
        <taxon>Lamiales</taxon>
        <taxon>Oleaceae</taxon>
        <taxon>Oleeae</taxon>
        <taxon>Fraxinus</taxon>
    </lineage>
</organism>
<sequence>MFLTQCSNALVPRYAVIHMPAKFHVQVRTLQFGYPEQSRHQKLAPNSECNSNGLLPTTVKYDELKSTPRGNLERISRAIISADIALVSMMLAAFSNPFT</sequence>
<keyword evidence="2" id="KW-1185">Reference proteome</keyword>
<dbReference type="EMBL" id="OU503038">
    <property type="protein sequence ID" value="CAI9758364.1"/>
    <property type="molecule type" value="Genomic_DNA"/>
</dbReference>